<evidence type="ECO:0000256" key="5">
    <source>
        <dbReference type="ARBA" id="ARBA00022989"/>
    </source>
</evidence>
<comment type="subcellular location">
    <subcellularLocation>
        <location evidence="1">Endomembrane system</location>
        <topology evidence="1">Multi-pass membrane protein</topology>
    </subcellularLocation>
</comment>
<evidence type="ECO:0000256" key="4">
    <source>
        <dbReference type="ARBA" id="ARBA00022692"/>
    </source>
</evidence>
<evidence type="ECO:0000256" key="2">
    <source>
        <dbReference type="ARBA" id="ARBA00022676"/>
    </source>
</evidence>
<dbReference type="InterPro" id="IPR005150">
    <property type="entry name" value="Cellulose_synth"/>
</dbReference>
<sequence length="640" mass="69852">MSPRHLVAVRILAVLVVAFGLVYLGWRWGSTVPWPVWWIGVPLVIAETYSLGESVLYALTMWNAKRRPTAPPARPGLSVDVFITTYNEPLELVLNTAIHARDLDYPHATYILDDGDRPDFRRAAAAIRVGYITRGPEWQGRQRFAKAGNINNALYGTAGDFIAILDADQVPEPRFLDRVLGYFDDEAVAFVQTPQSFWNVDPADPLGSRAELFYGPIQQGKDGWGAAFFCGSNAVLRREAIMALGLTRFSRGARGRMRQALRRARWRLIDLQSRLALRDPAQLPVLDAALAALTVAERQHRTGEVLSEISWELQRGIRSAVTDGEAEATPAVISELDAVVESIEVARTDQAIAVHALDTSSITEDMATAMHLHAMGWTSVYHHEVLVHGLAPEDVRTMLTQRKRWASGSMQVFFGENPMLLRGLSFAQRLMYLATMTSYLNGFAALVYLAAPIVFLTTGVFPLAADAGVFVLYFAPMFLLCQLLFQVAGRGAGGLWRGQQMSFALFPTWISAALSGAAASLLGKHLSFSVTAKEKQGDGGADYRAIWPQLAALALLAVASVIGIVRAATGEAPLIATGLTLLWVGLDFALLSALIRAARYRGPSADISDPLPPGEELRRVVALVSNEDARREPALPVAPD</sequence>
<evidence type="ECO:0000256" key="8">
    <source>
        <dbReference type="SAM" id="Phobius"/>
    </source>
</evidence>
<accession>A0A506XY21</accession>
<comment type="caution">
    <text evidence="9">The sequence shown here is derived from an EMBL/GenBank/DDBJ whole genome shotgun (WGS) entry which is preliminary data.</text>
</comment>
<dbReference type="SUPFAM" id="SSF53448">
    <property type="entry name" value="Nucleotide-diphospho-sugar transferases"/>
    <property type="match status" value="2"/>
</dbReference>
<keyword evidence="3 9" id="KW-0808">Transferase</keyword>
<dbReference type="GO" id="GO:0016760">
    <property type="term" value="F:cellulose synthase (UDP-forming) activity"/>
    <property type="evidence" value="ECO:0007669"/>
    <property type="project" value="InterPro"/>
</dbReference>
<dbReference type="Proteomes" id="UP000316252">
    <property type="component" value="Unassembled WGS sequence"/>
</dbReference>
<keyword evidence="6 8" id="KW-0472">Membrane</keyword>
<feature type="transmembrane region" description="Helical" evidence="8">
    <location>
        <begin position="7"/>
        <end position="26"/>
    </location>
</feature>
<evidence type="ECO:0000256" key="1">
    <source>
        <dbReference type="ARBA" id="ARBA00004127"/>
    </source>
</evidence>
<proteinExistence type="predicted"/>
<dbReference type="Pfam" id="PF03552">
    <property type="entry name" value="Cellulose_synt"/>
    <property type="match status" value="1"/>
</dbReference>
<feature type="transmembrane region" description="Helical" evidence="8">
    <location>
        <begin position="470"/>
        <end position="489"/>
    </location>
</feature>
<gene>
    <name evidence="9" type="ORF">FJ657_12985</name>
</gene>
<dbReference type="OrthoDB" id="9806824at2"/>
<dbReference type="InterPro" id="IPR029044">
    <property type="entry name" value="Nucleotide-diphossugar_trans"/>
</dbReference>
<name>A0A506XY21_9MICO</name>
<dbReference type="AlphaFoldDB" id="A0A506XY21"/>
<feature type="transmembrane region" description="Helical" evidence="8">
    <location>
        <begin position="546"/>
        <end position="565"/>
    </location>
</feature>
<feature type="binding site" evidence="7">
    <location>
        <position position="146"/>
    </location>
    <ligand>
        <name>Mn(2+)</name>
        <dbReference type="ChEBI" id="CHEBI:29035"/>
    </ligand>
</feature>
<feature type="transmembrane region" description="Helical" evidence="8">
    <location>
        <begin position="572"/>
        <end position="595"/>
    </location>
</feature>
<dbReference type="GO" id="GO:0030244">
    <property type="term" value="P:cellulose biosynthetic process"/>
    <property type="evidence" value="ECO:0007669"/>
    <property type="project" value="InterPro"/>
</dbReference>
<organism evidence="9 10">
    <name type="scientific">Schumannella soli</name>
    <dbReference type="NCBI Taxonomy" id="2590779"/>
    <lineage>
        <taxon>Bacteria</taxon>
        <taxon>Bacillati</taxon>
        <taxon>Actinomycetota</taxon>
        <taxon>Actinomycetes</taxon>
        <taxon>Micrococcales</taxon>
        <taxon>Microbacteriaceae</taxon>
        <taxon>Schumannella</taxon>
    </lineage>
</organism>
<dbReference type="CDD" id="cd06421">
    <property type="entry name" value="CESA_CelA_like"/>
    <property type="match status" value="1"/>
</dbReference>
<keyword evidence="5 8" id="KW-1133">Transmembrane helix</keyword>
<reference evidence="9 10" key="1">
    <citation type="submission" date="2019-06" db="EMBL/GenBank/DDBJ databases">
        <authorList>
            <person name="Li F."/>
        </authorList>
    </citation>
    <scope>NUCLEOTIDE SEQUENCE [LARGE SCALE GENOMIC DNA]</scope>
    <source>
        <strain evidence="9 10">10F1D-1</strain>
    </source>
</reference>
<dbReference type="EMBL" id="VHQG01000004">
    <property type="protein sequence ID" value="TPW74513.1"/>
    <property type="molecule type" value="Genomic_DNA"/>
</dbReference>
<dbReference type="Gene3D" id="3.90.550.10">
    <property type="entry name" value="Spore Coat Polysaccharide Biosynthesis Protein SpsA, Chain A"/>
    <property type="match status" value="2"/>
</dbReference>
<keyword evidence="2" id="KW-0328">Glycosyltransferase</keyword>
<dbReference type="GO" id="GO:0012505">
    <property type="term" value="C:endomembrane system"/>
    <property type="evidence" value="ECO:0007669"/>
    <property type="project" value="UniProtKB-SubCell"/>
</dbReference>
<keyword evidence="10" id="KW-1185">Reference proteome</keyword>
<evidence type="ECO:0000256" key="3">
    <source>
        <dbReference type="ARBA" id="ARBA00022679"/>
    </source>
</evidence>
<dbReference type="GO" id="GO:0005886">
    <property type="term" value="C:plasma membrane"/>
    <property type="evidence" value="ECO:0007669"/>
    <property type="project" value="TreeGrafter"/>
</dbReference>
<evidence type="ECO:0000256" key="7">
    <source>
        <dbReference type="PIRSR" id="PIRSR605150-3"/>
    </source>
</evidence>
<feature type="transmembrane region" description="Helical" evidence="8">
    <location>
        <begin position="501"/>
        <end position="526"/>
    </location>
</feature>
<feature type="binding site" evidence="7">
    <location>
        <position position="166"/>
    </location>
    <ligand>
        <name>Mn(2+)</name>
        <dbReference type="ChEBI" id="CHEBI:29035"/>
    </ligand>
</feature>
<evidence type="ECO:0000256" key="6">
    <source>
        <dbReference type="ARBA" id="ARBA00023136"/>
    </source>
</evidence>
<feature type="transmembrane region" description="Helical" evidence="8">
    <location>
        <begin position="439"/>
        <end position="464"/>
    </location>
</feature>
<protein>
    <submittedName>
        <fullName evidence="9">Glycosyltransferase</fullName>
    </submittedName>
</protein>
<dbReference type="PANTHER" id="PTHR43867:SF2">
    <property type="entry name" value="CELLULOSE SYNTHASE CATALYTIC SUBUNIT A [UDP-FORMING]"/>
    <property type="match status" value="1"/>
</dbReference>
<evidence type="ECO:0000313" key="10">
    <source>
        <dbReference type="Proteomes" id="UP000316252"/>
    </source>
</evidence>
<keyword evidence="4 8" id="KW-0812">Transmembrane</keyword>
<evidence type="ECO:0000313" key="9">
    <source>
        <dbReference type="EMBL" id="TPW74513.1"/>
    </source>
</evidence>
<dbReference type="PANTHER" id="PTHR43867">
    <property type="entry name" value="CELLULOSE SYNTHASE CATALYTIC SUBUNIT A [UDP-FORMING]"/>
    <property type="match status" value="1"/>
</dbReference>
<feature type="transmembrane region" description="Helical" evidence="8">
    <location>
        <begin position="38"/>
        <end position="59"/>
    </location>
</feature>
<dbReference type="InterPro" id="IPR050321">
    <property type="entry name" value="Glycosyltr_2/OpgH_subfam"/>
</dbReference>
<dbReference type="RefSeq" id="WP_141164151.1">
    <property type="nucleotide sequence ID" value="NZ_VHQG01000004.1"/>
</dbReference>